<name>A0A4R8DMJ3_9BACT</name>
<proteinExistence type="predicted"/>
<evidence type="ECO:0000313" key="2">
    <source>
        <dbReference type="Proteomes" id="UP000294498"/>
    </source>
</evidence>
<comment type="caution">
    <text evidence="1">The sequence shown here is derived from an EMBL/GenBank/DDBJ whole genome shotgun (WGS) entry which is preliminary data.</text>
</comment>
<keyword evidence="2" id="KW-1185">Reference proteome</keyword>
<dbReference type="AlphaFoldDB" id="A0A4R8DMJ3"/>
<reference evidence="1 2" key="1">
    <citation type="submission" date="2019-03" db="EMBL/GenBank/DDBJ databases">
        <title>Genomic Encyclopedia of Type Strains, Phase IV (KMG-IV): sequencing the most valuable type-strain genomes for metagenomic binning, comparative biology and taxonomic classification.</title>
        <authorList>
            <person name="Goeker M."/>
        </authorList>
    </citation>
    <scope>NUCLEOTIDE SEQUENCE [LARGE SCALE GENOMIC DNA]</scope>
    <source>
        <strain evidence="1 2">DSM 100059</strain>
    </source>
</reference>
<evidence type="ECO:0000313" key="1">
    <source>
        <dbReference type="EMBL" id="TDW99183.1"/>
    </source>
</evidence>
<accession>A0A4R8DMJ3</accession>
<protein>
    <submittedName>
        <fullName evidence="1">Uncharacterized protein DUF1851</fullName>
    </submittedName>
</protein>
<dbReference type="RefSeq" id="WP_133989694.1">
    <property type="nucleotide sequence ID" value="NZ_SODV01000001.1"/>
</dbReference>
<sequence length="203" mass="23937">MYEKFIKGNKVERLEGFFPSSLKEMPIELNSLFDECGGNSFNDGVYRVYNEKLAIYWKEIIERHFSEYKGRIWPFASDWMGRLFAIDYQRINIIVVFDPATVEVFEASNELKTFHNVMLLNKDDDLLEAAKFREVMSFLGQTTLAFNNCLGFKKPLFLNGPDELDNLEIIDVEVYWEFQVQIYNQIKDLPPGTKIDLTRFIRR</sequence>
<dbReference type="EMBL" id="SODV01000001">
    <property type="protein sequence ID" value="TDW99183.1"/>
    <property type="molecule type" value="Genomic_DNA"/>
</dbReference>
<dbReference type="Proteomes" id="UP000294498">
    <property type="component" value="Unassembled WGS sequence"/>
</dbReference>
<organism evidence="1 2">
    <name type="scientific">Dinghuibacter silviterrae</name>
    <dbReference type="NCBI Taxonomy" id="1539049"/>
    <lineage>
        <taxon>Bacteria</taxon>
        <taxon>Pseudomonadati</taxon>
        <taxon>Bacteroidota</taxon>
        <taxon>Chitinophagia</taxon>
        <taxon>Chitinophagales</taxon>
        <taxon>Chitinophagaceae</taxon>
        <taxon>Dinghuibacter</taxon>
    </lineage>
</organism>
<gene>
    <name evidence="1" type="ORF">EDB95_0192</name>
</gene>
<dbReference type="OrthoDB" id="667738at2"/>